<name>A0ABT6KQA3_9MICO</name>
<dbReference type="SUPFAM" id="SSF53067">
    <property type="entry name" value="Actin-like ATPase domain"/>
    <property type="match status" value="2"/>
</dbReference>
<accession>A0ABT6KQA3</accession>
<dbReference type="InterPro" id="IPR002731">
    <property type="entry name" value="ATPase_BadF"/>
</dbReference>
<dbReference type="Pfam" id="PF01869">
    <property type="entry name" value="BcrAD_BadFG"/>
    <property type="match status" value="1"/>
</dbReference>
<evidence type="ECO:0000313" key="3">
    <source>
        <dbReference type="Proteomes" id="UP001160142"/>
    </source>
</evidence>
<dbReference type="Proteomes" id="UP001160142">
    <property type="component" value="Unassembled WGS sequence"/>
</dbReference>
<dbReference type="EMBL" id="JARXVQ010000001">
    <property type="protein sequence ID" value="MDH6182143.1"/>
    <property type="molecule type" value="Genomic_DNA"/>
</dbReference>
<gene>
    <name evidence="2" type="ORF">M2152_002325</name>
</gene>
<dbReference type="InterPro" id="IPR043129">
    <property type="entry name" value="ATPase_NBD"/>
</dbReference>
<sequence length="293" mass="29852">MTQVVVGLDVGGTKTDIVVESVGGDRLVETSVPSDGWDAEPLEDGVRWVIDRLAATVPAELEIVSVGIGAQGLDSSELSQAFSAALPWPALAVNDAALLPPAAGLAVGLGVIAGTGAIGVGQDAAGDYVITGGWGWVIGDEAGAAGIVREATKAALLAHDNLEPDDGLLSHLLEAFGVSDAERLARAVNDEPTMANWGPRAPAVFVAADRGSALAASVIERAANHLAVLVDQLVRRGAVGRDVVVAGSVISNQTRLFDGVVRDVAAQHPEFTVHLLTVPPVTGAVALARRALT</sequence>
<dbReference type="RefSeq" id="WP_322134431.1">
    <property type="nucleotide sequence ID" value="NZ_CP085036.1"/>
</dbReference>
<proteinExistence type="predicted"/>
<evidence type="ECO:0000259" key="1">
    <source>
        <dbReference type="Pfam" id="PF01869"/>
    </source>
</evidence>
<evidence type="ECO:0000313" key="2">
    <source>
        <dbReference type="EMBL" id="MDH6182143.1"/>
    </source>
</evidence>
<reference evidence="2 3" key="1">
    <citation type="submission" date="2023-04" db="EMBL/GenBank/DDBJ databases">
        <title>Genome Encyclopedia of Bacteria and Archaea VI: Functional Genomics of Type Strains.</title>
        <authorList>
            <person name="Whitman W."/>
        </authorList>
    </citation>
    <scope>NUCLEOTIDE SEQUENCE [LARGE SCALE GENOMIC DNA]</scope>
    <source>
        <strain evidence="2 3">SG_E_30_P1</strain>
    </source>
</reference>
<protein>
    <submittedName>
        <fullName evidence="2">N-acetylglucosamine kinase-like BadF-type ATPase</fullName>
    </submittedName>
</protein>
<feature type="domain" description="ATPase BadF/BadG/BcrA/BcrD type" evidence="1">
    <location>
        <begin position="6"/>
        <end position="266"/>
    </location>
</feature>
<dbReference type="PANTHER" id="PTHR43190">
    <property type="entry name" value="N-ACETYL-D-GLUCOSAMINE KINASE"/>
    <property type="match status" value="1"/>
</dbReference>
<dbReference type="Gene3D" id="3.30.420.40">
    <property type="match status" value="2"/>
</dbReference>
<organism evidence="2 3">
    <name type="scientific">Antiquaquibacter oligotrophicus</name>
    <dbReference type="NCBI Taxonomy" id="2880260"/>
    <lineage>
        <taxon>Bacteria</taxon>
        <taxon>Bacillati</taxon>
        <taxon>Actinomycetota</taxon>
        <taxon>Actinomycetes</taxon>
        <taxon>Micrococcales</taxon>
        <taxon>Microbacteriaceae</taxon>
        <taxon>Antiquaquibacter</taxon>
    </lineage>
</organism>
<keyword evidence="3" id="KW-1185">Reference proteome</keyword>
<comment type="caution">
    <text evidence="2">The sequence shown here is derived from an EMBL/GenBank/DDBJ whole genome shotgun (WGS) entry which is preliminary data.</text>
</comment>
<dbReference type="InterPro" id="IPR052519">
    <property type="entry name" value="Euk-type_GlcNAc_Kinase"/>
</dbReference>
<dbReference type="PANTHER" id="PTHR43190:SF3">
    <property type="entry name" value="N-ACETYL-D-GLUCOSAMINE KINASE"/>
    <property type="match status" value="1"/>
</dbReference>